<feature type="compositionally biased region" description="Basic and acidic residues" evidence="1">
    <location>
        <begin position="75"/>
        <end position="150"/>
    </location>
</feature>
<keyword evidence="3" id="KW-1185">Reference proteome</keyword>
<organism evidence="2 3">
    <name type="scientific">Clathrospora elynae</name>
    <dbReference type="NCBI Taxonomy" id="706981"/>
    <lineage>
        <taxon>Eukaryota</taxon>
        <taxon>Fungi</taxon>
        <taxon>Dikarya</taxon>
        <taxon>Ascomycota</taxon>
        <taxon>Pezizomycotina</taxon>
        <taxon>Dothideomycetes</taxon>
        <taxon>Pleosporomycetidae</taxon>
        <taxon>Pleosporales</taxon>
        <taxon>Diademaceae</taxon>
        <taxon>Clathrospora</taxon>
    </lineage>
</organism>
<name>A0A6A5S9N9_9PLEO</name>
<gene>
    <name evidence="2" type="ORF">EJ02DRAFT_506662</name>
</gene>
<reference evidence="2" key="1">
    <citation type="journal article" date="2020" name="Stud. Mycol.">
        <title>101 Dothideomycetes genomes: a test case for predicting lifestyles and emergence of pathogens.</title>
        <authorList>
            <person name="Haridas S."/>
            <person name="Albert R."/>
            <person name="Binder M."/>
            <person name="Bloem J."/>
            <person name="Labutti K."/>
            <person name="Salamov A."/>
            <person name="Andreopoulos B."/>
            <person name="Baker S."/>
            <person name="Barry K."/>
            <person name="Bills G."/>
            <person name="Bluhm B."/>
            <person name="Cannon C."/>
            <person name="Castanera R."/>
            <person name="Culley D."/>
            <person name="Daum C."/>
            <person name="Ezra D."/>
            <person name="Gonzalez J."/>
            <person name="Henrissat B."/>
            <person name="Kuo A."/>
            <person name="Liang C."/>
            <person name="Lipzen A."/>
            <person name="Lutzoni F."/>
            <person name="Magnuson J."/>
            <person name="Mondo S."/>
            <person name="Nolan M."/>
            <person name="Ohm R."/>
            <person name="Pangilinan J."/>
            <person name="Park H.-J."/>
            <person name="Ramirez L."/>
            <person name="Alfaro M."/>
            <person name="Sun H."/>
            <person name="Tritt A."/>
            <person name="Yoshinaga Y."/>
            <person name="Zwiers L.-H."/>
            <person name="Turgeon B."/>
            <person name="Goodwin S."/>
            <person name="Spatafora J."/>
            <person name="Crous P."/>
            <person name="Grigoriev I."/>
        </authorList>
    </citation>
    <scope>NUCLEOTIDE SEQUENCE</scope>
    <source>
        <strain evidence="2">CBS 161.51</strain>
    </source>
</reference>
<accession>A0A6A5S9N9</accession>
<dbReference type="EMBL" id="ML976205">
    <property type="protein sequence ID" value="KAF1936178.1"/>
    <property type="molecule type" value="Genomic_DNA"/>
</dbReference>
<evidence type="ECO:0000313" key="3">
    <source>
        <dbReference type="Proteomes" id="UP000800038"/>
    </source>
</evidence>
<protein>
    <submittedName>
        <fullName evidence="2">Uncharacterized protein</fullName>
    </submittedName>
</protein>
<dbReference type="AlphaFoldDB" id="A0A6A5S9N9"/>
<dbReference type="OrthoDB" id="3796516at2759"/>
<sequence>MEPIQAAVEEMEAHAKTITQVLHHLQVNNELVSQENKGLREAVQTKKKQKQKGVPLDLQQRQEYHGGAVMWSPRKGREAGVRRKVMEQQAEQEKLDKAKRKQEKEDAKIQKQLELEQRRDERERLKKEREKEKEKKAAEKQRQKAEKEATKSGQAAQQLKRKAPQSVPPKNKRQKQSGGSALKVAVPEATSSPLPRITSRGRNVTLPSKFR</sequence>
<feature type="region of interest" description="Disordered" evidence="1">
    <location>
        <begin position="38"/>
        <end position="211"/>
    </location>
</feature>
<evidence type="ECO:0000313" key="2">
    <source>
        <dbReference type="EMBL" id="KAF1936178.1"/>
    </source>
</evidence>
<evidence type="ECO:0000256" key="1">
    <source>
        <dbReference type="SAM" id="MobiDB-lite"/>
    </source>
</evidence>
<feature type="compositionally biased region" description="Polar residues" evidence="1">
    <location>
        <begin position="200"/>
        <end position="211"/>
    </location>
</feature>
<dbReference type="Proteomes" id="UP000800038">
    <property type="component" value="Unassembled WGS sequence"/>
</dbReference>
<proteinExistence type="predicted"/>